<organism evidence="2 3">
    <name type="scientific">Cichlidogyrus casuarinus</name>
    <dbReference type="NCBI Taxonomy" id="1844966"/>
    <lineage>
        <taxon>Eukaryota</taxon>
        <taxon>Metazoa</taxon>
        <taxon>Spiralia</taxon>
        <taxon>Lophotrochozoa</taxon>
        <taxon>Platyhelminthes</taxon>
        <taxon>Monogenea</taxon>
        <taxon>Monopisthocotylea</taxon>
        <taxon>Dactylogyridea</taxon>
        <taxon>Ancyrocephalidae</taxon>
        <taxon>Cichlidogyrus</taxon>
    </lineage>
</organism>
<gene>
    <name evidence="2" type="ORF">Ciccas_003189</name>
</gene>
<evidence type="ECO:0000256" key="1">
    <source>
        <dbReference type="SAM" id="MobiDB-lite"/>
    </source>
</evidence>
<feature type="region of interest" description="Disordered" evidence="1">
    <location>
        <begin position="265"/>
        <end position="284"/>
    </location>
</feature>
<feature type="compositionally biased region" description="Basic and acidic residues" evidence="1">
    <location>
        <begin position="265"/>
        <end position="276"/>
    </location>
</feature>
<dbReference type="EMBL" id="JBJKFK010000281">
    <property type="protein sequence ID" value="KAL3318156.1"/>
    <property type="molecule type" value="Genomic_DNA"/>
</dbReference>
<accession>A0ABD2QIC8</accession>
<evidence type="ECO:0000313" key="2">
    <source>
        <dbReference type="EMBL" id="KAL3318156.1"/>
    </source>
</evidence>
<dbReference type="Proteomes" id="UP001626550">
    <property type="component" value="Unassembled WGS sequence"/>
</dbReference>
<keyword evidence="3" id="KW-1185">Reference proteome</keyword>
<dbReference type="AlphaFoldDB" id="A0ABD2QIC8"/>
<dbReference type="CDD" id="cd23767">
    <property type="entry name" value="IQCD"/>
    <property type="match status" value="1"/>
</dbReference>
<reference evidence="2 3" key="1">
    <citation type="submission" date="2024-11" db="EMBL/GenBank/DDBJ databases">
        <title>Adaptive evolution of stress response genes in parasites aligns with host niche diversity.</title>
        <authorList>
            <person name="Hahn C."/>
            <person name="Resl P."/>
        </authorList>
    </citation>
    <scope>NUCLEOTIDE SEQUENCE [LARGE SCALE GENOMIC DNA]</scope>
    <source>
        <strain evidence="2">EGGRZ-B1_66</strain>
        <tissue evidence="2">Body</tissue>
    </source>
</reference>
<proteinExistence type="predicted"/>
<evidence type="ECO:0000313" key="3">
    <source>
        <dbReference type="Proteomes" id="UP001626550"/>
    </source>
</evidence>
<comment type="caution">
    <text evidence="2">The sequence shown here is derived from an EMBL/GenBank/DDBJ whole genome shotgun (WGS) entry which is preliminary data.</text>
</comment>
<sequence>MIEKKLLCYEKLIDLDLSKNPVILQYSEGEFEIMLKSRASSVSYPELELPATLHRAAYQEALRQIQSTNRDEYGGNEVVFGISSREPISSTEFRQIDSKLDEALNVYFEAAGQLRHFLKQSQEREKNADTTGARKLDTGAELDKETETEIELQTGAATVVQLETGVNLNNKKESEIELQTGAASVIHLDTEVDLNKNRKSEIEMQIRAATRIWRGYAVRSWSTVLLETIRMMLPQESIAETILPDGRKEQQDIVSSLTPLKTKTNEVKVSHSRPEQVDLDDEEEYRSGIRELSLESIEPDKTCCKSSKEPVEIPILEAPSEDEGEEVVKYEARLSEITSQSDQYESIYQRAAQTVRRCQNRNRRALRKQRTGARKTLELQENWKQITEKTTHGLRNANGLNPAKIERLIKWLVTKQANEPAKEEMTSCLTTSPVASARTTEVHLKRDVNFSIMGYNVPGDRFQAGIEVEILTEFIYQIRPSPSICAVEQAYLLLYIYGNSLL</sequence>
<name>A0ABD2QIC8_9PLAT</name>
<protein>
    <submittedName>
        <fullName evidence="2">Uncharacterized protein</fullName>
    </submittedName>
</protein>